<organism evidence="2 3">
    <name type="scientific">Ecytonucleospora hepatopenaei</name>
    <dbReference type="NCBI Taxonomy" id="646526"/>
    <lineage>
        <taxon>Eukaryota</taxon>
        <taxon>Fungi</taxon>
        <taxon>Fungi incertae sedis</taxon>
        <taxon>Microsporidia</taxon>
        <taxon>Enterocytozoonidae</taxon>
        <taxon>Ecytonucleospora</taxon>
    </lineage>
</organism>
<dbReference type="Pfam" id="PF00653">
    <property type="entry name" value="BIR"/>
    <property type="match status" value="1"/>
</dbReference>
<accession>A0A1W0E7J9</accession>
<gene>
    <name evidence="2" type="ORF">EHP00_1109</name>
</gene>
<evidence type="ECO:0000313" key="3">
    <source>
        <dbReference type="Proteomes" id="UP000192758"/>
    </source>
</evidence>
<dbReference type="InterPro" id="IPR001370">
    <property type="entry name" value="BIR_rpt"/>
</dbReference>
<comment type="caution">
    <text evidence="2">The sequence shown here is derived from an EMBL/GenBank/DDBJ whole genome shotgun (WGS) entry which is preliminary data.</text>
</comment>
<evidence type="ECO:0000256" key="1">
    <source>
        <dbReference type="SAM" id="MobiDB-lite"/>
    </source>
</evidence>
<dbReference type="AlphaFoldDB" id="A0A1W0E7J9"/>
<dbReference type="PROSITE" id="PS50143">
    <property type="entry name" value="BIR_REPEAT_2"/>
    <property type="match status" value="1"/>
</dbReference>
<dbReference type="EMBL" id="MNPJ01000013">
    <property type="protein sequence ID" value="OQS55208.1"/>
    <property type="molecule type" value="Genomic_DNA"/>
</dbReference>
<sequence>MPKRKKNVKNTINKSIKNNINYNINNSISQENENNTRKKRKSSIKAVRDIEKEKEEISKYKSIKNRFESFSSWSKTFATAFTTDFLFDLAIQGFYCINNQTKCIYCGMEKSKWDVNDTPSAVHSECLFYNLTNKHVRRKYNKWHDFECSKCKGIALELKEDFKVVLCGTCGGISFDIFDDNILLDDNNNNNILDDNNNNILDDNNSNILNNSINDNNNSNILNDNNSNILNDNNNILLNNSINDNNSNILNNDNNLYNLLSSNKINNMFKHKCCVKCAGTRKLKFTNDLSKGEYNTNILRCITEEYELPENKIDYIAYILNSNNYNNINSNLNSNNNINSNLNSNINSNTNEYIFCAFDNFINAAEIKLEKLSKEVEKDMIKIDEKYNLNKTEE</sequence>
<dbReference type="SUPFAM" id="SSF57924">
    <property type="entry name" value="Inhibitor of apoptosis (IAP) repeat"/>
    <property type="match status" value="1"/>
</dbReference>
<name>A0A1W0E7J9_9MICR</name>
<dbReference type="Gene3D" id="1.10.1170.10">
    <property type="entry name" value="Inhibitor Of Apoptosis Protein (2mihbC-IAP-1), Chain A"/>
    <property type="match status" value="1"/>
</dbReference>
<feature type="region of interest" description="Disordered" evidence="1">
    <location>
        <begin position="27"/>
        <end position="46"/>
    </location>
</feature>
<keyword evidence="3" id="KW-1185">Reference proteome</keyword>
<dbReference type="Proteomes" id="UP000192758">
    <property type="component" value="Unassembled WGS sequence"/>
</dbReference>
<protein>
    <submittedName>
        <fullName evidence="2">Uncharacterized protein</fullName>
    </submittedName>
</protein>
<proteinExistence type="predicted"/>
<reference evidence="2 3" key="1">
    <citation type="journal article" date="2017" name="Environ. Microbiol.">
        <title>Decay of the glycolytic pathway and adaptation to intranuclear parasitism within Enterocytozoonidae microsporidia.</title>
        <authorList>
            <person name="Wiredu Boakye D."/>
            <person name="Jaroenlak P."/>
            <person name="Prachumwat A."/>
            <person name="Williams T.A."/>
            <person name="Bateman K.S."/>
            <person name="Itsathitphaisarn O."/>
            <person name="Sritunyalucksana K."/>
            <person name="Paszkiewicz K.H."/>
            <person name="Moore K.A."/>
            <person name="Stentiford G.D."/>
            <person name="Williams B.A."/>
        </authorList>
    </citation>
    <scope>NUCLEOTIDE SEQUENCE [LARGE SCALE GENOMIC DNA]</scope>
    <source>
        <strain evidence="2 3">TH1</strain>
    </source>
</reference>
<evidence type="ECO:0000313" key="2">
    <source>
        <dbReference type="EMBL" id="OQS55208.1"/>
    </source>
</evidence>
<dbReference type="VEuPathDB" id="MicrosporidiaDB:EHP00_1109"/>